<dbReference type="GO" id="GO:0016765">
    <property type="term" value="F:transferase activity, transferring alkyl or aryl (other than methyl) groups"/>
    <property type="evidence" value="ECO:0007669"/>
    <property type="project" value="UniProtKB-ARBA"/>
</dbReference>
<dbReference type="SUPFAM" id="SSF48576">
    <property type="entry name" value="Terpenoid synthases"/>
    <property type="match status" value="1"/>
</dbReference>
<dbReference type="InterPro" id="IPR002060">
    <property type="entry name" value="Squ/phyt_synthse"/>
</dbReference>
<organism evidence="1 2">
    <name type="scientific">Umezawaea tangerina</name>
    <dbReference type="NCBI Taxonomy" id="84725"/>
    <lineage>
        <taxon>Bacteria</taxon>
        <taxon>Bacillati</taxon>
        <taxon>Actinomycetota</taxon>
        <taxon>Actinomycetes</taxon>
        <taxon>Pseudonocardiales</taxon>
        <taxon>Pseudonocardiaceae</taxon>
        <taxon>Umezawaea</taxon>
    </lineage>
</organism>
<proteinExistence type="predicted"/>
<keyword evidence="2" id="KW-1185">Reference proteome</keyword>
<dbReference type="Proteomes" id="UP000239494">
    <property type="component" value="Unassembled WGS sequence"/>
</dbReference>
<dbReference type="Gene3D" id="1.10.600.10">
    <property type="entry name" value="Farnesyl Diphosphate Synthase"/>
    <property type="match status" value="1"/>
</dbReference>
<dbReference type="EMBL" id="PVTF01000002">
    <property type="protein sequence ID" value="PRY44844.1"/>
    <property type="molecule type" value="Genomic_DNA"/>
</dbReference>
<evidence type="ECO:0000313" key="1">
    <source>
        <dbReference type="EMBL" id="PRY44844.1"/>
    </source>
</evidence>
<evidence type="ECO:0000313" key="2">
    <source>
        <dbReference type="Proteomes" id="UP000239494"/>
    </source>
</evidence>
<keyword evidence="1" id="KW-0808">Transferase</keyword>
<dbReference type="RefSeq" id="WP_106186425.1">
    <property type="nucleotide sequence ID" value="NZ_PVTF01000002.1"/>
</dbReference>
<sequence>MTGAEGGLSGSYALCRRVHAMADRPTYLATRLFLPPSARPHAHALYAFFTVSDTVADDGDPVLRERAFARWSAASLAELRSGRSAHPLRAALVHSAGVHGLEIGLFERFLAATRDDNTGAAEFATFADLRRFTAGVGGVPAVLGMRLLMRADAERDRLVSQLGEVFQFVDVLRDLAVDLPAGRVYLPLEDLERFGVTRAELTGGGSGAALDDLVRFQVDRVRELQREAAVVVDDLPARARPFVTAGIAVHEAYFDEVDRLGAGALRHGVRLPKVDLLRRVGPAVLRGRVVGSGGGVQLERARGRQPRRWVAGVGAQRAQQQGDQSA</sequence>
<accession>A0A2T0TGN7</accession>
<gene>
    <name evidence="1" type="ORF">CLV43_102409</name>
</gene>
<dbReference type="InterPro" id="IPR008949">
    <property type="entry name" value="Isoprenoid_synthase_dom_sf"/>
</dbReference>
<dbReference type="AlphaFoldDB" id="A0A2T0TGN7"/>
<name>A0A2T0TGN7_9PSEU</name>
<dbReference type="PANTHER" id="PTHR31480">
    <property type="entry name" value="BIFUNCTIONAL LYCOPENE CYCLASE/PHYTOENE SYNTHASE"/>
    <property type="match status" value="1"/>
</dbReference>
<dbReference type="Pfam" id="PF00494">
    <property type="entry name" value="SQS_PSY"/>
    <property type="match status" value="1"/>
</dbReference>
<dbReference type="OrthoDB" id="9807580at2"/>
<reference evidence="1 2" key="1">
    <citation type="submission" date="2018-03" db="EMBL/GenBank/DDBJ databases">
        <title>Genomic Encyclopedia of Archaeal and Bacterial Type Strains, Phase II (KMG-II): from individual species to whole genera.</title>
        <authorList>
            <person name="Goeker M."/>
        </authorList>
    </citation>
    <scope>NUCLEOTIDE SEQUENCE [LARGE SCALE GENOMIC DNA]</scope>
    <source>
        <strain evidence="1 2">DSM 44720</strain>
    </source>
</reference>
<protein>
    <submittedName>
        <fullName evidence="1">Farnesyl-diphosphate farnesyltransferase</fullName>
    </submittedName>
</protein>
<comment type="caution">
    <text evidence="1">The sequence shown here is derived from an EMBL/GenBank/DDBJ whole genome shotgun (WGS) entry which is preliminary data.</text>
</comment>